<proteinExistence type="predicted"/>
<organism evidence="1 2">
    <name type="scientific">Aromatoleum anaerobium</name>
    <dbReference type="NCBI Taxonomy" id="182180"/>
    <lineage>
        <taxon>Bacteria</taxon>
        <taxon>Pseudomonadati</taxon>
        <taxon>Pseudomonadota</taxon>
        <taxon>Betaproteobacteria</taxon>
        <taxon>Rhodocyclales</taxon>
        <taxon>Rhodocyclaceae</taxon>
        <taxon>Aromatoleum</taxon>
    </lineage>
</organism>
<dbReference type="Proteomes" id="UP000615989">
    <property type="component" value="Unassembled WGS sequence"/>
</dbReference>
<comment type="caution">
    <text evidence="1">The sequence shown here is derived from an EMBL/GenBank/DDBJ whole genome shotgun (WGS) entry which is preliminary data.</text>
</comment>
<dbReference type="RefSeq" id="WP_169119256.1">
    <property type="nucleotide sequence ID" value="NZ_WTVG02000034.1"/>
</dbReference>
<protein>
    <submittedName>
        <fullName evidence="1">Uncharacterized protein</fullName>
    </submittedName>
</protein>
<name>A0ABX1PMV8_9RHOO</name>
<sequence length="109" mass="12272">MENQKLAELLFQLQQATRSINSPFSKAIERAIISTLDCKKPLSNLPRDEILKLSGFNTSNITFVDRIIGGESVAFVSEDVPVVTPKEALKRGVTGPQNLYTEWKRTMKY</sequence>
<reference evidence="1" key="1">
    <citation type="submission" date="2019-12" db="EMBL/GenBank/DDBJ databases">
        <title>Comparative genomics gives insights into the taxonomy of the Azoarcus-Aromatoleum group and reveals separate origins of nif in the plant-associated Azoarcus and non-plant-associated Aromatoleum sub-groups.</title>
        <authorList>
            <person name="Lafos M."/>
            <person name="Maluk M."/>
            <person name="Batista M."/>
            <person name="Junghare M."/>
            <person name="Carmona M."/>
            <person name="Faoro H."/>
            <person name="Cruz L.M."/>
            <person name="Battistoni F."/>
            <person name="De Souza E."/>
            <person name="Pedrosa F."/>
            <person name="Chen W.-M."/>
            <person name="Poole P.S."/>
            <person name="Dixon R.A."/>
            <person name="James E.K."/>
        </authorList>
    </citation>
    <scope>NUCLEOTIDE SEQUENCE</scope>
    <source>
        <strain evidence="1">LuFRes1</strain>
    </source>
</reference>
<accession>A0ABX1PMV8</accession>
<evidence type="ECO:0000313" key="2">
    <source>
        <dbReference type="Proteomes" id="UP000615989"/>
    </source>
</evidence>
<gene>
    <name evidence="1" type="ORF">GO606_14535</name>
</gene>
<dbReference type="EMBL" id="WTVG01000046">
    <property type="protein sequence ID" value="NMG25915.1"/>
    <property type="molecule type" value="Genomic_DNA"/>
</dbReference>
<keyword evidence="2" id="KW-1185">Reference proteome</keyword>
<evidence type="ECO:0000313" key="1">
    <source>
        <dbReference type="EMBL" id="NMG25915.1"/>
    </source>
</evidence>